<dbReference type="Proteomes" id="UP000237347">
    <property type="component" value="Unassembled WGS sequence"/>
</dbReference>
<gene>
    <name evidence="16" type="primary">PER39_1</name>
    <name evidence="16" type="ORF">CFP56_039100</name>
</gene>
<evidence type="ECO:0000256" key="12">
    <source>
        <dbReference type="PIRSR" id="PIRSR600823-4"/>
    </source>
</evidence>
<dbReference type="PRINTS" id="PR00461">
    <property type="entry name" value="PLPEROXIDASE"/>
</dbReference>
<dbReference type="PRINTS" id="PR00458">
    <property type="entry name" value="PEROXIDASE"/>
</dbReference>
<evidence type="ECO:0000256" key="11">
    <source>
        <dbReference type="PIRSR" id="PIRSR600823-3"/>
    </source>
</evidence>
<keyword evidence="6" id="KW-0349">Heme</keyword>
<protein>
    <recommendedName>
        <fullName evidence="4">peroxidase</fullName>
        <ecNumber evidence="4">1.11.1.7</ecNumber>
    </recommendedName>
</protein>
<reference evidence="16 17" key="1">
    <citation type="journal article" date="2018" name="Sci. Data">
        <title>The draft genome sequence of cork oak.</title>
        <authorList>
            <person name="Ramos A.M."/>
            <person name="Usie A."/>
            <person name="Barbosa P."/>
            <person name="Barros P.M."/>
            <person name="Capote T."/>
            <person name="Chaves I."/>
            <person name="Simoes F."/>
            <person name="Abreu I."/>
            <person name="Carrasquinho I."/>
            <person name="Faro C."/>
            <person name="Guimaraes J.B."/>
            <person name="Mendonca D."/>
            <person name="Nobrega F."/>
            <person name="Rodrigues L."/>
            <person name="Saibo N.J.M."/>
            <person name="Varela M.C."/>
            <person name="Egas C."/>
            <person name="Matos J."/>
            <person name="Miguel C.M."/>
            <person name="Oliveira M.M."/>
            <person name="Ricardo C.P."/>
            <person name="Goncalves S."/>
        </authorList>
    </citation>
    <scope>NUCLEOTIDE SEQUENCE [LARGE SCALE GENOMIC DNA]</scope>
    <source>
        <strain evidence="17">cv. HL8</strain>
    </source>
</reference>
<dbReference type="Gene3D" id="1.10.520.10">
    <property type="match status" value="2"/>
</dbReference>
<keyword evidence="8" id="KW-0560">Oxidoreductase</keyword>
<dbReference type="InterPro" id="IPR002016">
    <property type="entry name" value="Haem_peroxidase"/>
</dbReference>
<dbReference type="GO" id="GO:0020037">
    <property type="term" value="F:heme binding"/>
    <property type="evidence" value="ECO:0007669"/>
    <property type="project" value="InterPro"/>
</dbReference>
<dbReference type="PROSITE" id="PS50873">
    <property type="entry name" value="PEROXIDASE_4"/>
    <property type="match status" value="1"/>
</dbReference>
<feature type="active site" description="Proton acceptor" evidence="10">
    <location>
        <position position="67"/>
    </location>
</feature>
<evidence type="ECO:0000313" key="16">
    <source>
        <dbReference type="EMBL" id="KAK7852424.1"/>
    </source>
</evidence>
<evidence type="ECO:0000259" key="15">
    <source>
        <dbReference type="PROSITE" id="PS50873"/>
    </source>
</evidence>
<keyword evidence="7 11" id="KW-0479">Metal-binding</keyword>
<organism evidence="16 17">
    <name type="scientific">Quercus suber</name>
    <name type="common">Cork oak</name>
    <dbReference type="NCBI Taxonomy" id="58331"/>
    <lineage>
        <taxon>Eukaryota</taxon>
        <taxon>Viridiplantae</taxon>
        <taxon>Streptophyta</taxon>
        <taxon>Embryophyta</taxon>
        <taxon>Tracheophyta</taxon>
        <taxon>Spermatophyta</taxon>
        <taxon>Magnoliopsida</taxon>
        <taxon>eudicotyledons</taxon>
        <taxon>Gunneridae</taxon>
        <taxon>Pentapetalae</taxon>
        <taxon>rosids</taxon>
        <taxon>fabids</taxon>
        <taxon>Fagales</taxon>
        <taxon>Fagaceae</taxon>
        <taxon>Quercus</taxon>
    </lineage>
</organism>
<dbReference type="InterPro" id="IPR019794">
    <property type="entry name" value="Peroxidases_AS"/>
</dbReference>
<keyword evidence="5 16" id="KW-0575">Peroxidase</keyword>
<comment type="function">
    <text evidence="3">Removal of H(2)O(2), oxidation of toxic reductants, biosynthesis and degradation of lignin, suberization, auxin catabolism, response to environmental stresses such as wounding, pathogen attack and oxidative stress. These functions might be dependent on each isozyme/isoform in each plant tissue.</text>
</comment>
<evidence type="ECO:0000256" key="9">
    <source>
        <dbReference type="ARBA" id="ARBA00023004"/>
    </source>
</evidence>
<comment type="cofactor">
    <cofactor evidence="11">
        <name>Ca(2+)</name>
        <dbReference type="ChEBI" id="CHEBI:29108"/>
    </cofactor>
    <text evidence="11">Binds 2 calcium ions per subunit.</text>
</comment>
<dbReference type="GO" id="GO:0046872">
    <property type="term" value="F:metal ion binding"/>
    <property type="evidence" value="ECO:0007669"/>
    <property type="project" value="UniProtKB-KW"/>
</dbReference>
<evidence type="ECO:0000256" key="5">
    <source>
        <dbReference type="ARBA" id="ARBA00022559"/>
    </source>
</evidence>
<dbReference type="GO" id="GO:0140825">
    <property type="term" value="F:lactoperoxidase activity"/>
    <property type="evidence" value="ECO:0007669"/>
    <property type="project" value="UniProtKB-EC"/>
</dbReference>
<keyword evidence="9" id="KW-0408">Iron</keyword>
<keyword evidence="11" id="KW-0106">Calcium</keyword>
<feature type="disulfide bond" evidence="13">
    <location>
        <begin position="69"/>
        <end position="74"/>
    </location>
</feature>
<evidence type="ECO:0000256" key="10">
    <source>
        <dbReference type="PIRSR" id="PIRSR600823-1"/>
    </source>
</evidence>
<dbReference type="EC" id="1.11.1.7" evidence="4"/>
<dbReference type="GO" id="GO:0006979">
    <property type="term" value="P:response to oxidative stress"/>
    <property type="evidence" value="ECO:0007669"/>
    <property type="project" value="InterPro"/>
</dbReference>
<evidence type="ECO:0000256" key="3">
    <source>
        <dbReference type="ARBA" id="ARBA00002322"/>
    </source>
</evidence>
<dbReference type="PROSITE" id="PS00436">
    <property type="entry name" value="PEROXIDASE_2"/>
    <property type="match status" value="1"/>
</dbReference>
<dbReference type="InterPro" id="IPR010255">
    <property type="entry name" value="Haem_peroxidase_sf"/>
</dbReference>
<feature type="binding site" evidence="11">
    <location>
        <position position="77"/>
    </location>
    <ligand>
        <name>Ca(2+)</name>
        <dbReference type="ChEBI" id="CHEBI:29108"/>
        <label>1</label>
    </ligand>
</feature>
<feature type="binding site" evidence="11">
    <location>
        <position position="73"/>
    </location>
    <ligand>
        <name>Ca(2+)</name>
        <dbReference type="ChEBI" id="CHEBI:29108"/>
        <label>1</label>
    </ligand>
</feature>
<feature type="binding site" evidence="11">
    <location>
        <position position="75"/>
    </location>
    <ligand>
        <name>Ca(2+)</name>
        <dbReference type="ChEBI" id="CHEBI:29108"/>
        <label>1</label>
    </ligand>
</feature>
<feature type="disulfide bond" evidence="13">
    <location>
        <begin position="36"/>
        <end position="98"/>
    </location>
</feature>
<sequence>MTSIKFCLVFLVSMSMMVSMSLAMPSLKVGYYQSTCSSAETIVRNAVNKAVSSNPGLAAGLIRMHFHDCFVRGCDASVLLDSTPEIQRREIATLEAQCPQTVSCADIIAFAARIVLTKLEALYYGRVVRKMRAPRYLQCSGTRTEICAKRT</sequence>
<evidence type="ECO:0000256" key="8">
    <source>
        <dbReference type="ARBA" id="ARBA00023002"/>
    </source>
</evidence>
<comment type="similarity">
    <text evidence="14">Belongs to the peroxidase family.</text>
</comment>
<evidence type="ECO:0000256" key="2">
    <source>
        <dbReference type="ARBA" id="ARBA00001970"/>
    </source>
</evidence>
<dbReference type="AlphaFoldDB" id="A0AAW0LNU9"/>
<accession>A0AAW0LNU9</accession>
<evidence type="ECO:0000256" key="13">
    <source>
        <dbReference type="PIRSR" id="PIRSR600823-5"/>
    </source>
</evidence>
<evidence type="ECO:0000256" key="4">
    <source>
        <dbReference type="ARBA" id="ARBA00012313"/>
    </source>
</evidence>
<dbReference type="InterPro" id="IPR000823">
    <property type="entry name" value="Peroxidase_pln"/>
</dbReference>
<dbReference type="Pfam" id="PF00141">
    <property type="entry name" value="peroxidase"/>
    <property type="match status" value="1"/>
</dbReference>
<feature type="binding site" evidence="11">
    <location>
        <position position="68"/>
    </location>
    <ligand>
        <name>Ca(2+)</name>
        <dbReference type="ChEBI" id="CHEBI:29108"/>
        <label>1</label>
    </ligand>
</feature>
<feature type="domain" description="Plant heme peroxidase family profile" evidence="15">
    <location>
        <begin position="26"/>
        <end position="151"/>
    </location>
</feature>
<evidence type="ECO:0000256" key="7">
    <source>
        <dbReference type="ARBA" id="ARBA00022723"/>
    </source>
</evidence>
<dbReference type="PANTHER" id="PTHR31235">
    <property type="entry name" value="PEROXIDASE 25-RELATED"/>
    <property type="match status" value="1"/>
</dbReference>
<dbReference type="SUPFAM" id="SSF48113">
    <property type="entry name" value="Heme-dependent peroxidases"/>
    <property type="match status" value="1"/>
</dbReference>
<comment type="caution">
    <text evidence="16">The sequence shown here is derived from an EMBL/GenBank/DDBJ whole genome shotgun (WGS) entry which is preliminary data.</text>
</comment>
<comment type="cofactor">
    <cofactor evidence="2">
        <name>heme b</name>
        <dbReference type="ChEBI" id="CHEBI:60344"/>
    </cofactor>
</comment>
<keyword evidence="13" id="KW-1015">Disulfide bond</keyword>
<keyword evidence="17" id="KW-1185">Reference proteome</keyword>
<feature type="site" description="Transition state stabilizer" evidence="12">
    <location>
        <position position="63"/>
    </location>
</feature>
<evidence type="ECO:0000256" key="1">
    <source>
        <dbReference type="ARBA" id="ARBA00000189"/>
    </source>
</evidence>
<dbReference type="EMBL" id="PKMF04000076">
    <property type="protein sequence ID" value="KAK7852424.1"/>
    <property type="molecule type" value="Genomic_DNA"/>
</dbReference>
<name>A0AAW0LNU9_QUESU</name>
<evidence type="ECO:0000313" key="17">
    <source>
        <dbReference type="Proteomes" id="UP000237347"/>
    </source>
</evidence>
<feature type="binding site" evidence="11">
    <location>
        <position position="71"/>
    </location>
    <ligand>
        <name>Ca(2+)</name>
        <dbReference type="ChEBI" id="CHEBI:29108"/>
        <label>1</label>
    </ligand>
</feature>
<evidence type="ECO:0000256" key="6">
    <source>
        <dbReference type="ARBA" id="ARBA00022617"/>
    </source>
</evidence>
<proteinExistence type="inferred from homology"/>
<evidence type="ECO:0000256" key="14">
    <source>
        <dbReference type="RuleBase" id="RU004241"/>
    </source>
</evidence>
<comment type="catalytic activity">
    <reaction evidence="1">
        <text>2 a phenolic donor + H2O2 = 2 a phenolic radical donor + 2 H2O</text>
        <dbReference type="Rhea" id="RHEA:56136"/>
        <dbReference type="ChEBI" id="CHEBI:15377"/>
        <dbReference type="ChEBI" id="CHEBI:16240"/>
        <dbReference type="ChEBI" id="CHEBI:139520"/>
        <dbReference type="ChEBI" id="CHEBI:139521"/>
        <dbReference type="EC" id="1.11.1.7"/>
    </reaction>
</comment>